<sequence length="35" mass="4125">MSISAPLMWNIFILSSICCDIFYAVCFLFCQFYFS</sequence>
<organism evidence="2">
    <name type="scientific">Arundo donax</name>
    <name type="common">Giant reed</name>
    <name type="synonym">Donax arundinaceus</name>
    <dbReference type="NCBI Taxonomy" id="35708"/>
    <lineage>
        <taxon>Eukaryota</taxon>
        <taxon>Viridiplantae</taxon>
        <taxon>Streptophyta</taxon>
        <taxon>Embryophyta</taxon>
        <taxon>Tracheophyta</taxon>
        <taxon>Spermatophyta</taxon>
        <taxon>Magnoliopsida</taxon>
        <taxon>Liliopsida</taxon>
        <taxon>Poales</taxon>
        <taxon>Poaceae</taxon>
        <taxon>PACMAD clade</taxon>
        <taxon>Arundinoideae</taxon>
        <taxon>Arundineae</taxon>
        <taxon>Arundo</taxon>
    </lineage>
</organism>
<proteinExistence type="predicted"/>
<evidence type="ECO:0000313" key="2">
    <source>
        <dbReference type="EMBL" id="JAD96596.1"/>
    </source>
</evidence>
<evidence type="ECO:0000256" key="1">
    <source>
        <dbReference type="SAM" id="Phobius"/>
    </source>
</evidence>
<dbReference type="EMBL" id="GBRH01201299">
    <property type="protein sequence ID" value="JAD96596.1"/>
    <property type="molecule type" value="Transcribed_RNA"/>
</dbReference>
<accession>A0A0A9E9B3</accession>
<protein>
    <submittedName>
        <fullName evidence="2">Uncharacterized protein</fullName>
    </submittedName>
</protein>
<keyword evidence="1" id="KW-0472">Membrane</keyword>
<reference evidence="2" key="1">
    <citation type="submission" date="2014-09" db="EMBL/GenBank/DDBJ databases">
        <authorList>
            <person name="Magalhaes I.L.F."/>
            <person name="Oliveira U."/>
            <person name="Santos F.R."/>
            <person name="Vidigal T.H.D.A."/>
            <person name="Brescovit A.D."/>
            <person name="Santos A.J."/>
        </authorList>
    </citation>
    <scope>NUCLEOTIDE SEQUENCE</scope>
    <source>
        <tissue evidence="2">Shoot tissue taken approximately 20 cm above the soil surface</tissue>
    </source>
</reference>
<keyword evidence="1" id="KW-0812">Transmembrane</keyword>
<dbReference type="AlphaFoldDB" id="A0A0A9E9B3"/>
<feature type="transmembrane region" description="Helical" evidence="1">
    <location>
        <begin position="7"/>
        <end position="34"/>
    </location>
</feature>
<reference evidence="2" key="2">
    <citation type="journal article" date="2015" name="Data Brief">
        <title>Shoot transcriptome of the giant reed, Arundo donax.</title>
        <authorList>
            <person name="Barrero R.A."/>
            <person name="Guerrero F.D."/>
            <person name="Moolhuijzen P."/>
            <person name="Goolsby J.A."/>
            <person name="Tidwell J."/>
            <person name="Bellgard S.E."/>
            <person name="Bellgard M.I."/>
        </authorList>
    </citation>
    <scope>NUCLEOTIDE SEQUENCE</scope>
    <source>
        <tissue evidence="2">Shoot tissue taken approximately 20 cm above the soil surface</tissue>
    </source>
</reference>
<name>A0A0A9E9B3_ARUDO</name>
<keyword evidence="1" id="KW-1133">Transmembrane helix</keyword>